<feature type="binding site" evidence="11">
    <location>
        <position position="71"/>
    </location>
    <ligand>
        <name>[4Fe-4S] cluster</name>
        <dbReference type="ChEBI" id="CHEBI:49883"/>
    </ligand>
</feature>
<feature type="compositionally biased region" description="Basic and acidic residues" evidence="12">
    <location>
        <begin position="10"/>
        <end position="19"/>
    </location>
</feature>
<comment type="similarity">
    <text evidence="2 11">Belongs to the WhiB family.</text>
</comment>
<feature type="region of interest" description="Disordered" evidence="12">
    <location>
        <begin position="1"/>
        <end position="28"/>
    </location>
</feature>
<dbReference type="GO" id="GO:0003677">
    <property type="term" value="F:DNA binding"/>
    <property type="evidence" value="ECO:0007669"/>
    <property type="project" value="UniProtKB-UniRule"/>
</dbReference>
<name>A0A411YAL6_9ACTN</name>
<comment type="function">
    <text evidence="11">Acts as a transcriptional regulator. Probably redox-responsive. The apo- but not holo-form probably binds DNA.</text>
</comment>
<keyword evidence="7 11" id="KW-0805">Transcription regulation</keyword>
<reference evidence="14 15" key="1">
    <citation type="submission" date="2019-01" db="EMBL/GenBank/DDBJ databases">
        <title>Egibacter rhizosphaerae EGI 80759T.</title>
        <authorList>
            <person name="Chen D.-D."/>
            <person name="Tian Y."/>
            <person name="Jiao J.-Y."/>
            <person name="Zhang X.-T."/>
            <person name="Zhang Y.-G."/>
            <person name="Zhang Y."/>
            <person name="Xiao M."/>
            <person name="Shu W.-S."/>
            <person name="Li W.-J."/>
        </authorList>
    </citation>
    <scope>NUCLEOTIDE SEQUENCE [LARGE SCALE GENOMIC DNA]</scope>
    <source>
        <strain evidence="14 15">EGI 80759</strain>
    </source>
</reference>
<keyword evidence="6 11" id="KW-0411">Iron-sulfur</keyword>
<dbReference type="PROSITE" id="PS51674">
    <property type="entry name" value="4FE4S_WBL"/>
    <property type="match status" value="1"/>
</dbReference>
<sequence>MRNAASPSDTRSDRHEHPAAGHSVSTLPEDDTWVAQAACRDASPDLFFSDRAEDIRAAVRICRRCPVVEPCRAVALASGERFGVWGGQTERQRRRELRQAAEQPDAA</sequence>
<dbReference type="GO" id="GO:0005737">
    <property type="term" value="C:cytoplasm"/>
    <property type="evidence" value="ECO:0007669"/>
    <property type="project" value="UniProtKB-SubCell"/>
</dbReference>
<gene>
    <name evidence="11" type="primary">whiB</name>
    <name evidence="14" type="ORF">ER308_00605</name>
</gene>
<dbReference type="PANTHER" id="PTHR38839">
    <property type="entry name" value="TRANSCRIPTIONAL REGULATOR WHID-RELATED"/>
    <property type="match status" value="1"/>
</dbReference>
<evidence type="ECO:0000256" key="12">
    <source>
        <dbReference type="SAM" id="MobiDB-lite"/>
    </source>
</evidence>
<keyword evidence="10 11" id="KW-0804">Transcription</keyword>
<feature type="binding site" evidence="11">
    <location>
        <position position="65"/>
    </location>
    <ligand>
        <name>[4Fe-4S] cluster</name>
        <dbReference type="ChEBI" id="CHEBI:49883"/>
    </ligand>
</feature>
<keyword evidence="8 11" id="KW-0238">DNA-binding</keyword>
<evidence type="ECO:0000259" key="13">
    <source>
        <dbReference type="PROSITE" id="PS51674"/>
    </source>
</evidence>
<dbReference type="GO" id="GO:0035731">
    <property type="term" value="F:dinitrosyl-iron complex binding"/>
    <property type="evidence" value="ECO:0007669"/>
    <property type="project" value="UniProtKB-UniRule"/>
</dbReference>
<protein>
    <recommendedName>
        <fullName evidence="11">Transcriptional regulator WhiB</fullName>
    </recommendedName>
</protein>
<accession>A0A411YAL6</accession>
<comment type="PTM">
    <text evidence="11">Upon Fe-S cluster removal intramolecular disulfide bonds are formed.</text>
</comment>
<dbReference type="InterPro" id="IPR003482">
    <property type="entry name" value="Whib"/>
</dbReference>
<feature type="domain" description="4Fe-4S Wbl-type" evidence="13">
    <location>
        <begin position="38"/>
        <end position="95"/>
    </location>
</feature>
<evidence type="ECO:0000256" key="10">
    <source>
        <dbReference type="ARBA" id="ARBA00023163"/>
    </source>
</evidence>
<proteinExistence type="inferred from homology"/>
<dbReference type="InterPro" id="IPR034768">
    <property type="entry name" value="4FE4S_WBL"/>
</dbReference>
<dbReference type="Proteomes" id="UP000291469">
    <property type="component" value="Chromosome"/>
</dbReference>
<keyword evidence="3 11" id="KW-0004">4Fe-4S</keyword>
<comment type="PTM">
    <text evidence="11">The Fe-S cluster can be nitrosylated by nitric oxide (NO).</text>
</comment>
<dbReference type="GO" id="GO:0047134">
    <property type="term" value="F:protein-disulfide reductase [NAD(P)H] activity"/>
    <property type="evidence" value="ECO:0007669"/>
    <property type="project" value="TreeGrafter"/>
</dbReference>
<dbReference type="GO" id="GO:0046872">
    <property type="term" value="F:metal ion binding"/>
    <property type="evidence" value="ECO:0007669"/>
    <property type="project" value="UniProtKB-KW"/>
</dbReference>
<evidence type="ECO:0000256" key="9">
    <source>
        <dbReference type="ARBA" id="ARBA00023157"/>
    </source>
</evidence>
<dbReference type="Pfam" id="PF02467">
    <property type="entry name" value="Whib"/>
    <property type="match status" value="1"/>
</dbReference>
<dbReference type="GO" id="GO:0051539">
    <property type="term" value="F:4 iron, 4 sulfur cluster binding"/>
    <property type="evidence" value="ECO:0007669"/>
    <property type="project" value="UniProtKB-UniRule"/>
</dbReference>
<evidence type="ECO:0000256" key="1">
    <source>
        <dbReference type="ARBA" id="ARBA00004496"/>
    </source>
</evidence>
<dbReference type="GO" id="GO:0045892">
    <property type="term" value="P:negative regulation of DNA-templated transcription"/>
    <property type="evidence" value="ECO:0007669"/>
    <property type="project" value="TreeGrafter"/>
</dbReference>
<dbReference type="GO" id="GO:0045454">
    <property type="term" value="P:cell redox homeostasis"/>
    <property type="evidence" value="ECO:0007669"/>
    <property type="project" value="TreeGrafter"/>
</dbReference>
<dbReference type="AlphaFoldDB" id="A0A411YAL6"/>
<evidence type="ECO:0000256" key="8">
    <source>
        <dbReference type="ARBA" id="ARBA00023125"/>
    </source>
</evidence>
<organism evidence="14 15">
    <name type="scientific">Egibacter rhizosphaerae</name>
    <dbReference type="NCBI Taxonomy" id="1670831"/>
    <lineage>
        <taxon>Bacteria</taxon>
        <taxon>Bacillati</taxon>
        <taxon>Actinomycetota</taxon>
        <taxon>Nitriliruptoria</taxon>
        <taxon>Egibacterales</taxon>
        <taxon>Egibacteraceae</taxon>
        <taxon>Egibacter</taxon>
    </lineage>
</organism>
<evidence type="ECO:0000313" key="14">
    <source>
        <dbReference type="EMBL" id="QBI18219.1"/>
    </source>
</evidence>
<keyword evidence="15" id="KW-1185">Reference proteome</keyword>
<comment type="subcellular location">
    <subcellularLocation>
        <location evidence="1 11">Cytoplasm</location>
    </subcellularLocation>
</comment>
<dbReference type="EMBL" id="CP036402">
    <property type="protein sequence ID" value="QBI18219.1"/>
    <property type="molecule type" value="Genomic_DNA"/>
</dbReference>
<dbReference type="KEGG" id="erz:ER308_00605"/>
<dbReference type="RefSeq" id="WP_131153217.1">
    <property type="nucleotide sequence ID" value="NZ_CP036402.1"/>
</dbReference>
<keyword evidence="4 11" id="KW-0479">Metal-binding</keyword>
<feature type="binding site" evidence="11">
    <location>
        <position position="39"/>
    </location>
    <ligand>
        <name>[4Fe-4S] cluster</name>
        <dbReference type="ChEBI" id="CHEBI:49883"/>
    </ligand>
</feature>
<keyword evidence="11" id="KW-0963">Cytoplasm</keyword>
<evidence type="ECO:0000256" key="6">
    <source>
        <dbReference type="ARBA" id="ARBA00023014"/>
    </source>
</evidence>
<dbReference type="OrthoDB" id="4763193at2"/>
<evidence type="ECO:0000256" key="5">
    <source>
        <dbReference type="ARBA" id="ARBA00023004"/>
    </source>
</evidence>
<evidence type="ECO:0000256" key="7">
    <source>
        <dbReference type="ARBA" id="ARBA00023015"/>
    </source>
</evidence>
<feature type="binding site" evidence="11">
    <location>
        <position position="62"/>
    </location>
    <ligand>
        <name>[4Fe-4S] cluster</name>
        <dbReference type="ChEBI" id="CHEBI:49883"/>
    </ligand>
</feature>
<evidence type="ECO:0000256" key="3">
    <source>
        <dbReference type="ARBA" id="ARBA00022485"/>
    </source>
</evidence>
<evidence type="ECO:0000256" key="2">
    <source>
        <dbReference type="ARBA" id="ARBA00006597"/>
    </source>
</evidence>
<keyword evidence="9 11" id="KW-1015">Disulfide bond</keyword>
<keyword evidence="5 11" id="KW-0408">Iron</keyword>
<dbReference type="HAMAP" id="MF_01479">
    <property type="entry name" value="WhiB"/>
    <property type="match status" value="1"/>
</dbReference>
<evidence type="ECO:0000313" key="15">
    <source>
        <dbReference type="Proteomes" id="UP000291469"/>
    </source>
</evidence>
<evidence type="ECO:0000256" key="4">
    <source>
        <dbReference type="ARBA" id="ARBA00022723"/>
    </source>
</evidence>
<comment type="cofactor">
    <cofactor evidence="11">
        <name>[4Fe-4S] cluster</name>
        <dbReference type="ChEBI" id="CHEBI:49883"/>
    </cofactor>
    <text evidence="11">Binds 1 [4Fe-4S] cluster per subunit. Following nitrosylation of the [4Fe-4S] cluster binds 1 [4Fe-8(NO)] cluster per subunit.</text>
</comment>
<evidence type="ECO:0000256" key="11">
    <source>
        <dbReference type="HAMAP-Rule" id="MF_01479"/>
    </source>
</evidence>